<sequence>MPSTAFFSLHTGATDARTLSLLLEYVHQPSNMVLDSQKHTITMHPTEGRATITSTSHDGVTASEEIFLLADSIMLVDFLPLVFDNTVRPMYAIATDRVAVLMNPFTAGIKGSERPLIWFKDNMFEDVFPGRIKIVPQPEGEDMSGNNKSGGCVLEDALNLLFEKDMSCRKIF</sequence>
<comment type="caution">
    <text evidence="1">The sequence shown here is derived from an EMBL/GenBank/DDBJ whole genome shotgun (WGS) entry which is preliminary data.</text>
</comment>
<name>A0ACB7PGI1_9PEZI</name>
<dbReference type="Proteomes" id="UP000724584">
    <property type="component" value="Unassembled WGS sequence"/>
</dbReference>
<evidence type="ECO:0000313" key="2">
    <source>
        <dbReference type="Proteomes" id="UP000724584"/>
    </source>
</evidence>
<dbReference type="EMBL" id="JAGIZQ010000002">
    <property type="protein sequence ID" value="KAH6640173.1"/>
    <property type="molecule type" value="Genomic_DNA"/>
</dbReference>
<accession>A0ACB7PGI1</accession>
<gene>
    <name evidence="1" type="ORF">F5144DRAFT_609228</name>
</gene>
<protein>
    <submittedName>
        <fullName evidence="1">Uncharacterized protein</fullName>
    </submittedName>
</protein>
<evidence type="ECO:0000313" key="1">
    <source>
        <dbReference type="EMBL" id="KAH6640173.1"/>
    </source>
</evidence>
<organism evidence="1 2">
    <name type="scientific">Chaetomium tenue</name>
    <dbReference type="NCBI Taxonomy" id="1854479"/>
    <lineage>
        <taxon>Eukaryota</taxon>
        <taxon>Fungi</taxon>
        <taxon>Dikarya</taxon>
        <taxon>Ascomycota</taxon>
        <taxon>Pezizomycotina</taxon>
        <taxon>Sordariomycetes</taxon>
        <taxon>Sordariomycetidae</taxon>
        <taxon>Sordariales</taxon>
        <taxon>Chaetomiaceae</taxon>
        <taxon>Chaetomium</taxon>
    </lineage>
</organism>
<proteinExistence type="predicted"/>
<reference evidence="1 2" key="1">
    <citation type="journal article" date="2021" name="Nat. Commun.">
        <title>Genetic determinants of endophytism in the Arabidopsis root mycobiome.</title>
        <authorList>
            <person name="Mesny F."/>
            <person name="Miyauchi S."/>
            <person name="Thiergart T."/>
            <person name="Pickel B."/>
            <person name="Atanasova L."/>
            <person name="Karlsson M."/>
            <person name="Huettel B."/>
            <person name="Barry K.W."/>
            <person name="Haridas S."/>
            <person name="Chen C."/>
            <person name="Bauer D."/>
            <person name="Andreopoulos W."/>
            <person name="Pangilinan J."/>
            <person name="LaButti K."/>
            <person name="Riley R."/>
            <person name="Lipzen A."/>
            <person name="Clum A."/>
            <person name="Drula E."/>
            <person name="Henrissat B."/>
            <person name="Kohler A."/>
            <person name="Grigoriev I.V."/>
            <person name="Martin F.M."/>
            <person name="Hacquard S."/>
        </authorList>
    </citation>
    <scope>NUCLEOTIDE SEQUENCE [LARGE SCALE GENOMIC DNA]</scope>
    <source>
        <strain evidence="1 2">MPI-SDFR-AT-0079</strain>
    </source>
</reference>
<keyword evidence="2" id="KW-1185">Reference proteome</keyword>